<dbReference type="InterPro" id="IPR036770">
    <property type="entry name" value="Ankyrin_rpt-contain_sf"/>
</dbReference>
<dbReference type="SUPFAM" id="SSF47769">
    <property type="entry name" value="SAM/Pointed domain"/>
    <property type="match status" value="1"/>
</dbReference>
<dbReference type="InterPro" id="IPR001660">
    <property type="entry name" value="SAM"/>
</dbReference>
<dbReference type="PROSITE" id="PS50297">
    <property type="entry name" value="ANK_REP_REGION"/>
    <property type="match status" value="3"/>
</dbReference>
<dbReference type="Pfam" id="PF00023">
    <property type="entry name" value="Ank"/>
    <property type="match status" value="1"/>
</dbReference>
<dbReference type="PROSITE" id="PS50105">
    <property type="entry name" value="SAM_DOMAIN"/>
    <property type="match status" value="1"/>
</dbReference>
<dbReference type="PANTHER" id="PTHR24198:SF194">
    <property type="entry name" value="INVERSIN-A"/>
    <property type="match status" value="1"/>
</dbReference>
<keyword evidence="1" id="KW-0677">Repeat</keyword>
<proteinExistence type="predicted"/>
<dbReference type="EMBL" id="KK852870">
    <property type="protein sequence ID" value="KDR14598.1"/>
    <property type="molecule type" value="Genomic_DNA"/>
</dbReference>
<dbReference type="SMART" id="SM00248">
    <property type="entry name" value="ANK"/>
    <property type="match status" value="4"/>
</dbReference>
<feature type="repeat" description="ANK" evidence="3">
    <location>
        <begin position="171"/>
        <end position="203"/>
    </location>
</feature>
<feature type="repeat" description="ANK" evidence="3">
    <location>
        <begin position="137"/>
        <end position="169"/>
    </location>
</feature>
<dbReference type="PANTHER" id="PTHR24198">
    <property type="entry name" value="ANKYRIN REPEAT AND PROTEIN KINASE DOMAIN-CONTAINING PROTEIN"/>
    <property type="match status" value="1"/>
</dbReference>
<dbReference type="SUPFAM" id="SSF48403">
    <property type="entry name" value="Ankyrin repeat"/>
    <property type="match status" value="1"/>
</dbReference>
<gene>
    <name evidence="5" type="ORF">L798_11178</name>
</gene>
<dbReference type="InterPro" id="IPR013761">
    <property type="entry name" value="SAM/pointed_sf"/>
</dbReference>
<name>A0A067QWQ2_ZOONE</name>
<sequence length="313" mass="35222">MAHYKSNGCPLSSLWAVNCARQPVISMFMDKNAFRGAPFIDVYTAASTGDYDVIYHVLNSSENGRLLMKNISGWTPLMYACYNDHDKIVELLISWGVDRFDCNGAGETPLMLAALNGNEKMLALVYKDNIINMTDKRGWSALFHAVSRRRQNAVAFLLEHGADVNLVARDNGYTVLMVAAATGKISVVKMLLAAGCNPSKVSWEGESAISIAHSCGFFDIVRMLSSSARFCELHLIDLHNLLCSLDLMDYWPLFQMRNIDMETFFSFTENNLKDIGVTRLGPRKKMASTISQWRQQRRPSHAQLCPMCHRQYL</sequence>
<evidence type="ECO:0000256" key="3">
    <source>
        <dbReference type="PROSITE-ProRule" id="PRU00023"/>
    </source>
</evidence>
<reference evidence="5 6" key="1">
    <citation type="journal article" date="2014" name="Nat. Commun.">
        <title>Molecular traces of alternative social organization in a termite genome.</title>
        <authorList>
            <person name="Terrapon N."/>
            <person name="Li C."/>
            <person name="Robertson H.M."/>
            <person name="Ji L."/>
            <person name="Meng X."/>
            <person name="Booth W."/>
            <person name="Chen Z."/>
            <person name="Childers C.P."/>
            <person name="Glastad K.M."/>
            <person name="Gokhale K."/>
            <person name="Gowin J."/>
            <person name="Gronenberg W."/>
            <person name="Hermansen R.A."/>
            <person name="Hu H."/>
            <person name="Hunt B.G."/>
            <person name="Huylmans A.K."/>
            <person name="Khalil S.M."/>
            <person name="Mitchell R.D."/>
            <person name="Munoz-Torres M.C."/>
            <person name="Mustard J.A."/>
            <person name="Pan H."/>
            <person name="Reese J.T."/>
            <person name="Scharf M.E."/>
            <person name="Sun F."/>
            <person name="Vogel H."/>
            <person name="Xiao J."/>
            <person name="Yang W."/>
            <person name="Yang Z."/>
            <person name="Yang Z."/>
            <person name="Zhou J."/>
            <person name="Zhu J."/>
            <person name="Brent C.S."/>
            <person name="Elsik C.G."/>
            <person name="Goodisman M.A."/>
            <person name="Liberles D.A."/>
            <person name="Roe R.M."/>
            <person name="Vargo E.L."/>
            <person name="Vilcinskas A."/>
            <person name="Wang J."/>
            <person name="Bornberg-Bauer E."/>
            <person name="Korb J."/>
            <person name="Zhang G."/>
            <person name="Liebig J."/>
        </authorList>
    </citation>
    <scope>NUCLEOTIDE SEQUENCE [LARGE SCALE GENOMIC DNA]</scope>
    <source>
        <tissue evidence="5">Whole organism</tissue>
    </source>
</reference>
<dbReference type="OMA" id="LMYACYY"/>
<dbReference type="AlphaFoldDB" id="A0A067QWQ2"/>
<dbReference type="STRING" id="136037.A0A067QWQ2"/>
<dbReference type="PROSITE" id="PS50088">
    <property type="entry name" value="ANK_REPEAT"/>
    <property type="match status" value="3"/>
</dbReference>
<dbReference type="Pfam" id="PF12796">
    <property type="entry name" value="Ank_2"/>
    <property type="match status" value="1"/>
</dbReference>
<organism evidence="5 6">
    <name type="scientific">Zootermopsis nevadensis</name>
    <name type="common">Dampwood termite</name>
    <dbReference type="NCBI Taxonomy" id="136037"/>
    <lineage>
        <taxon>Eukaryota</taxon>
        <taxon>Metazoa</taxon>
        <taxon>Ecdysozoa</taxon>
        <taxon>Arthropoda</taxon>
        <taxon>Hexapoda</taxon>
        <taxon>Insecta</taxon>
        <taxon>Pterygota</taxon>
        <taxon>Neoptera</taxon>
        <taxon>Polyneoptera</taxon>
        <taxon>Dictyoptera</taxon>
        <taxon>Blattodea</taxon>
        <taxon>Blattoidea</taxon>
        <taxon>Termitoidae</taxon>
        <taxon>Termopsidae</taxon>
        <taxon>Zootermopsis</taxon>
    </lineage>
</organism>
<dbReference type="Gene3D" id="1.25.40.20">
    <property type="entry name" value="Ankyrin repeat-containing domain"/>
    <property type="match status" value="1"/>
</dbReference>
<evidence type="ECO:0000259" key="4">
    <source>
        <dbReference type="PROSITE" id="PS50105"/>
    </source>
</evidence>
<dbReference type="Proteomes" id="UP000027135">
    <property type="component" value="Unassembled WGS sequence"/>
</dbReference>
<dbReference type="InterPro" id="IPR002110">
    <property type="entry name" value="Ankyrin_rpt"/>
</dbReference>
<feature type="domain" description="SAM" evidence="4">
    <location>
        <begin position="237"/>
        <end position="296"/>
    </location>
</feature>
<dbReference type="PRINTS" id="PR01415">
    <property type="entry name" value="ANKYRIN"/>
</dbReference>
<protein>
    <submittedName>
        <fullName evidence="5">Ankyrin repeat and SAM domain-containing protein 3</fullName>
    </submittedName>
</protein>
<dbReference type="InParanoid" id="A0A067QWQ2"/>
<keyword evidence="6" id="KW-1185">Reference proteome</keyword>
<dbReference type="Gene3D" id="1.10.150.50">
    <property type="entry name" value="Transcription Factor, Ets-1"/>
    <property type="match status" value="1"/>
</dbReference>
<accession>A0A067QWQ2</accession>
<dbReference type="SMART" id="SM00454">
    <property type="entry name" value="SAM"/>
    <property type="match status" value="1"/>
</dbReference>
<evidence type="ECO:0000313" key="5">
    <source>
        <dbReference type="EMBL" id="KDR14598.1"/>
    </source>
</evidence>
<evidence type="ECO:0000256" key="1">
    <source>
        <dbReference type="ARBA" id="ARBA00022737"/>
    </source>
</evidence>
<dbReference type="Pfam" id="PF00536">
    <property type="entry name" value="SAM_1"/>
    <property type="match status" value="1"/>
</dbReference>
<evidence type="ECO:0000256" key="2">
    <source>
        <dbReference type="ARBA" id="ARBA00023043"/>
    </source>
</evidence>
<keyword evidence="2 3" id="KW-0040">ANK repeat</keyword>
<dbReference type="eggNOG" id="KOG0504">
    <property type="taxonomic scope" value="Eukaryota"/>
</dbReference>
<evidence type="ECO:0000313" key="6">
    <source>
        <dbReference type="Proteomes" id="UP000027135"/>
    </source>
</evidence>
<feature type="repeat" description="ANK" evidence="3">
    <location>
        <begin position="72"/>
        <end position="98"/>
    </location>
</feature>
<dbReference type="OrthoDB" id="426293at2759"/>